<dbReference type="EC" id="3.4.24.-" evidence="11"/>
<feature type="domain" description="Peptidase M50" evidence="12">
    <location>
        <begin position="13"/>
        <end position="427"/>
    </location>
</feature>
<evidence type="ECO:0000256" key="6">
    <source>
        <dbReference type="ARBA" id="ARBA00022801"/>
    </source>
</evidence>
<sequence>MTTQEILVKAGQLILSLSILVVLHELGHFIPAKLFKTKVEKFYLFFDPWFSLFKFKKGDTEYGVGWLPLGGYVKISGMIDESMDREQMNKPPQPWEFRAKPAWQRLIIMIGGVTVNLILGFLIYTMILWHYGEEYLPTQSVKYGIATDSLAQSIGLRDGDKLLAVAGKPVENFDAFPGEIILSEAKTIQIERDGQPMDITIPAGFVNKVIKRKGHFVDPRMNPVLDTVLQERDGYKMGFRQGDRVVSFNGAPISYMHEFSKAVKQDTGKAFTAQLLRGADTVVVSGTVPSKGFGVAALMYKQLEIAKREYTFGQAIPAGFNRAISTLVKYVQQLRLIFVSEEVKASESLGGFMTIGNLFPSVWDWQSFWTLTALLSIILAFMNILPIPALDGGHVIFLSYEMVTGRKPSEKFMEYAQIVGMVILFALLLFANGLDVWRWITSKF</sequence>
<evidence type="ECO:0000313" key="13">
    <source>
        <dbReference type="EMBL" id="GEP98772.1"/>
    </source>
</evidence>
<dbReference type="Pfam" id="PF02163">
    <property type="entry name" value="Peptidase_M50"/>
    <property type="match status" value="1"/>
</dbReference>
<dbReference type="Proteomes" id="UP000321436">
    <property type="component" value="Unassembled WGS sequence"/>
</dbReference>
<dbReference type="InterPro" id="IPR008915">
    <property type="entry name" value="Peptidase_M50"/>
</dbReference>
<dbReference type="GO" id="GO:0046872">
    <property type="term" value="F:metal ion binding"/>
    <property type="evidence" value="ECO:0007669"/>
    <property type="project" value="UniProtKB-KW"/>
</dbReference>
<dbReference type="InterPro" id="IPR004387">
    <property type="entry name" value="Pept_M50_Zn"/>
</dbReference>
<gene>
    <name evidence="13" type="ORF">CCY01nite_50320</name>
</gene>
<evidence type="ECO:0000256" key="3">
    <source>
        <dbReference type="ARBA" id="ARBA00007931"/>
    </source>
</evidence>
<feature type="transmembrane region" description="Helical" evidence="11">
    <location>
        <begin position="368"/>
        <end position="391"/>
    </location>
</feature>
<proteinExistence type="inferred from homology"/>
<keyword evidence="11" id="KW-0479">Metal-binding</keyword>
<dbReference type="OrthoDB" id="9782003at2"/>
<dbReference type="GO" id="GO:0004222">
    <property type="term" value="F:metalloendopeptidase activity"/>
    <property type="evidence" value="ECO:0007669"/>
    <property type="project" value="InterPro"/>
</dbReference>
<dbReference type="SUPFAM" id="SSF50156">
    <property type="entry name" value="PDZ domain-like"/>
    <property type="match status" value="2"/>
</dbReference>
<evidence type="ECO:0000256" key="5">
    <source>
        <dbReference type="ARBA" id="ARBA00022692"/>
    </source>
</evidence>
<dbReference type="NCBIfam" id="TIGR00054">
    <property type="entry name" value="RIP metalloprotease RseP"/>
    <property type="match status" value="1"/>
</dbReference>
<comment type="subcellular location">
    <subcellularLocation>
        <location evidence="2">Membrane</location>
        <topology evidence="2">Multi-pass membrane protein</topology>
    </subcellularLocation>
</comment>
<feature type="transmembrane region" description="Helical" evidence="11">
    <location>
        <begin position="412"/>
        <end position="434"/>
    </location>
</feature>
<comment type="similarity">
    <text evidence="3 11">Belongs to the peptidase M50B family.</text>
</comment>
<keyword evidence="5 11" id="KW-0812">Transmembrane</keyword>
<dbReference type="RefSeq" id="WP_146867400.1">
    <property type="nucleotide sequence ID" value="NZ_BKAU01000009.1"/>
</dbReference>
<evidence type="ECO:0000256" key="1">
    <source>
        <dbReference type="ARBA" id="ARBA00001947"/>
    </source>
</evidence>
<comment type="caution">
    <text evidence="13">The sequence shown here is derived from an EMBL/GenBank/DDBJ whole genome shotgun (WGS) entry which is preliminary data.</text>
</comment>
<feature type="transmembrane region" description="Helical" evidence="11">
    <location>
        <begin position="106"/>
        <end position="131"/>
    </location>
</feature>
<keyword evidence="6 11" id="KW-0378">Hydrolase</keyword>
<evidence type="ECO:0000259" key="12">
    <source>
        <dbReference type="Pfam" id="PF02163"/>
    </source>
</evidence>
<dbReference type="AlphaFoldDB" id="A0A512RSW8"/>
<keyword evidence="8 11" id="KW-1133">Transmembrane helix</keyword>
<keyword evidence="4 13" id="KW-0645">Protease</keyword>
<evidence type="ECO:0000256" key="9">
    <source>
        <dbReference type="ARBA" id="ARBA00023049"/>
    </source>
</evidence>
<dbReference type="GO" id="GO:0006508">
    <property type="term" value="P:proteolysis"/>
    <property type="evidence" value="ECO:0007669"/>
    <property type="project" value="UniProtKB-KW"/>
</dbReference>
<evidence type="ECO:0000313" key="14">
    <source>
        <dbReference type="Proteomes" id="UP000321436"/>
    </source>
</evidence>
<evidence type="ECO:0000256" key="10">
    <source>
        <dbReference type="ARBA" id="ARBA00023136"/>
    </source>
</evidence>
<dbReference type="GO" id="GO:0016020">
    <property type="term" value="C:membrane"/>
    <property type="evidence" value="ECO:0007669"/>
    <property type="project" value="UniProtKB-SubCell"/>
</dbReference>
<evidence type="ECO:0000256" key="4">
    <source>
        <dbReference type="ARBA" id="ARBA00022670"/>
    </source>
</evidence>
<name>A0A512RSW8_9BACT</name>
<evidence type="ECO:0000256" key="8">
    <source>
        <dbReference type="ARBA" id="ARBA00022989"/>
    </source>
</evidence>
<dbReference type="EMBL" id="BKAU01000009">
    <property type="protein sequence ID" value="GEP98772.1"/>
    <property type="molecule type" value="Genomic_DNA"/>
</dbReference>
<keyword evidence="10 11" id="KW-0472">Membrane</keyword>
<feature type="transmembrane region" description="Helical" evidence="11">
    <location>
        <begin position="6"/>
        <end position="26"/>
    </location>
</feature>
<dbReference type="PANTHER" id="PTHR42837">
    <property type="entry name" value="REGULATOR OF SIGMA-E PROTEASE RSEP"/>
    <property type="match status" value="1"/>
</dbReference>
<keyword evidence="9 11" id="KW-0482">Metalloprotease</keyword>
<reference evidence="13 14" key="1">
    <citation type="submission" date="2019-07" db="EMBL/GenBank/DDBJ databases">
        <title>Whole genome shotgun sequence of Chitinophaga cymbidii NBRC 109752.</title>
        <authorList>
            <person name="Hosoyama A."/>
            <person name="Uohara A."/>
            <person name="Ohji S."/>
            <person name="Ichikawa N."/>
        </authorList>
    </citation>
    <scope>NUCLEOTIDE SEQUENCE [LARGE SCALE GENOMIC DNA]</scope>
    <source>
        <strain evidence="13 14">NBRC 109752</strain>
    </source>
</reference>
<comment type="cofactor">
    <cofactor evidence="1 11">
        <name>Zn(2+)</name>
        <dbReference type="ChEBI" id="CHEBI:29105"/>
    </cofactor>
</comment>
<dbReference type="Gene3D" id="2.30.42.10">
    <property type="match status" value="2"/>
</dbReference>
<evidence type="ECO:0000256" key="2">
    <source>
        <dbReference type="ARBA" id="ARBA00004141"/>
    </source>
</evidence>
<organism evidence="13 14">
    <name type="scientific">Chitinophaga cymbidii</name>
    <dbReference type="NCBI Taxonomy" id="1096750"/>
    <lineage>
        <taxon>Bacteria</taxon>
        <taxon>Pseudomonadati</taxon>
        <taxon>Bacteroidota</taxon>
        <taxon>Chitinophagia</taxon>
        <taxon>Chitinophagales</taxon>
        <taxon>Chitinophagaceae</taxon>
        <taxon>Chitinophaga</taxon>
    </lineage>
</organism>
<accession>A0A512RSW8</accession>
<protein>
    <recommendedName>
        <fullName evidence="11">Zinc metalloprotease</fullName>
        <ecNumber evidence="11">3.4.24.-</ecNumber>
    </recommendedName>
</protein>
<keyword evidence="7 11" id="KW-0862">Zinc</keyword>
<evidence type="ECO:0000256" key="11">
    <source>
        <dbReference type="RuleBase" id="RU362031"/>
    </source>
</evidence>
<evidence type="ECO:0000256" key="7">
    <source>
        <dbReference type="ARBA" id="ARBA00022833"/>
    </source>
</evidence>
<dbReference type="CDD" id="cd06163">
    <property type="entry name" value="S2P-M50_PDZ_RseP-like"/>
    <property type="match status" value="1"/>
</dbReference>
<dbReference type="PANTHER" id="PTHR42837:SF2">
    <property type="entry name" value="MEMBRANE METALLOPROTEASE ARASP2, CHLOROPLASTIC-RELATED"/>
    <property type="match status" value="1"/>
</dbReference>
<dbReference type="InterPro" id="IPR036034">
    <property type="entry name" value="PDZ_sf"/>
</dbReference>
<keyword evidence="14" id="KW-1185">Reference proteome</keyword>